<dbReference type="PANTHER" id="PTHR13078">
    <property type="entry name" value="PEROXISOMAL MULTIFUNCTIONAL ENZYME TYPE 2-RELATED"/>
    <property type="match status" value="1"/>
</dbReference>
<evidence type="ECO:0000259" key="1">
    <source>
        <dbReference type="Pfam" id="PF01575"/>
    </source>
</evidence>
<reference evidence="3" key="1">
    <citation type="journal article" date="2015" name="Nature">
        <title>Complex archaea that bridge the gap between prokaryotes and eukaryotes.</title>
        <authorList>
            <person name="Spang A."/>
            <person name="Saw J.H."/>
            <person name="Jorgensen S.L."/>
            <person name="Zaremba-Niedzwiedzka K."/>
            <person name="Martijn J."/>
            <person name="Lind A.E."/>
            <person name="van Eijk R."/>
            <person name="Schleper C."/>
            <person name="Guy L."/>
            <person name="Ettema T.J."/>
        </authorList>
    </citation>
    <scope>NUCLEOTIDE SEQUENCE</scope>
</reference>
<dbReference type="GO" id="GO:0003857">
    <property type="term" value="F:(3S)-3-hydroxyacyl-CoA dehydrogenase (NAD+) activity"/>
    <property type="evidence" value="ECO:0007669"/>
    <property type="project" value="TreeGrafter"/>
</dbReference>
<dbReference type="PANTHER" id="PTHR13078:SF56">
    <property type="entry name" value="PEROXISOMAL MULTIFUNCTIONAL ENZYME TYPE 2"/>
    <property type="match status" value="1"/>
</dbReference>
<evidence type="ECO:0000259" key="2">
    <source>
        <dbReference type="Pfam" id="PF22622"/>
    </source>
</evidence>
<protein>
    <submittedName>
        <fullName evidence="3">Uncharacterized protein</fullName>
    </submittedName>
</protein>
<comment type="caution">
    <text evidence="3">The sequence shown here is derived from an EMBL/GenBank/DDBJ whole genome shotgun (WGS) entry which is preliminary data.</text>
</comment>
<organism evidence="3">
    <name type="scientific">marine sediment metagenome</name>
    <dbReference type="NCBI Taxonomy" id="412755"/>
    <lineage>
        <taxon>unclassified sequences</taxon>
        <taxon>metagenomes</taxon>
        <taxon>ecological metagenomes</taxon>
    </lineage>
</organism>
<sequence>MTSLNLDIIGKETEERTFKYTWKDLILYNLGIGAKATDLPYVYERTPGGVQVFPSYACIVAGAGFPRLSNKPVDGARFIHGEQMIKLFKPFPSEGEIKVKGVCENMFDKGKAAVVHTRMSGRTPDGEHIFDAKYVHFYIGEGGWGGDRGPKAEPLNPPEGKEPDFSVSYKTSEDQAALYRLSGDYNPLHLDPEFAKRSGKFDRPILHGLCTYGHATRAIVEGLCNGEVARFKEFKARFTSEVYPGETLTTSGWKDNGRYIIQVKTERGATVLGNAYAIVE</sequence>
<dbReference type="GO" id="GO:0004300">
    <property type="term" value="F:enoyl-CoA hydratase activity"/>
    <property type="evidence" value="ECO:0007669"/>
    <property type="project" value="TreeGrafter"/>
</dbReference>
<dbReference type="InterPro" id="IPR002539">
    <property type="entry name" value="MaoC-like_dom"/>
</dbReference>
<evidence type="ECO:0000313" key="3">
    <source>
        <dbReference type="EMBL" id="KKN30842.1"/>
    </source>
</evidence>
<dbReference type="Pfam" id="PF22622">
    <property type="entry name" value="MFE-2_hydrat-2_N"/>
    <property type="match status" value="1"/>
</dbReference>
<proteinExistence type="predicted"/>
<dbReference type="Pfam" id="PF01575">
    <property type="entry name" value="MaoC_dehydratas"/>
    <property type="match status" value="1"/>
</dbReference>
<gene>
    <name evidence="3" type="ORF">LCGC14_0829960</name>
</gene>
<dbReference type="AlphaFoldDB" id="A0A0F9Q1I9"/>
<dbReference type="CDD" id="cd03448">
    <property type="entry name" value="HDE_HSD"/>
    <property type="match status" value="1"/>
</dbReference>
<dbReference type="Gene3D" id="3.10.129.10">
    <property type="entry name" value="Hotdog Thioesterase"/>
    <property type="match status" value="1"/>
</dbReference>
<name>A0A0F9Q1I9_9ZZZZ</name>
<dbReference type="InterPro" id="IPR054357">
    <property type="entry name" value="MFE-2_N"/>
</dbReference>
<dbReference type="InterPro" id="IPR029069">
    <property type="entry name" value="HotDog_dom_sf"/>
</dbReference>
<dbReference type="EMBL" id="LAZR01002376">
    <property type="protein sequence ID" value="KKN30842.1"/>
    <property type="molecule type" value="Genomic_DNA"/>
</dbReference>
<dbReference type="GO" id="GO:0006635">
    <property type="term" value="P:fatty acid beta-oxidation"/>
    <property type="evidence" value="ECO:0007669"/>
    <property type="project" value="TreeGrafter"/>
</dbReference>
<dbReference type="GO" id="GO:0044594">
    <property type="term" value="F:17-beta-hydroxysteroid dehydrogenase (NAD+) activity"/>
    <property type="evidence" value="ECO:0007669"/>
    <property type="project" value="TreeGrafter"/>
</dbReference>
<feature type="domain" description="MaoC-like" evidence="1">
    <location>
        <begin position="159"/>
        <end position="265"/>
    </location>
</feature>
<accession>A0A0F9Q1I9</accession>
<dbReference type="SUPFAM" id="SSF54637">
    <property type="entry name" value="Thioesterase/thiol ester dehydrase-isomerase"/>
    <property type="match status" value="2"/>
</dbReference>
<feature type="domain" description="Peroxisomal multifunctional enzyme type 2-like N-terminal" evidence="2">
    <location>
        <begin position="18"/>
        <end position="140"/>
    </location>
</feature>